<evidence type="ECO:0000313" key="1">
    <source>
        <dbReference type="EMBL" id="ORY67875.1"/>
    </source>
</evidence>
<gene>
    <name evidence="1" type="ORF">LY90DRAFT_667722</name>
</gene>
<proteinExistence type="predicted"/>
<dbReference type="InterPro" id="IPR007612">
    <property type="entry name" value="LOR"/>
</dbReference>
<dbReference type="Pfam" id="PF04525">
    <property type="entry name" value="LOR"/>
    <property type="match status" value="1"/>
</dbReference>
<protein>
    <submittedName>
        <fullName evidence="1">Uncharacterized protein</fullName>
    </submittedName>
</protein>
<organism evidence="1 2">
    <name type="scientific">Neocallimastix californiae</name>
    <dbReference type="NCBI Taxonomy" id="1754190"/>
    <lineage>
        <taxon>Eukaryota</taxon>
        <taxon>Fungi</taxon>
        <taxon>Fungi incertae sedis</taxon>
        <taxon>Chytridiomycota</taxon>
        <taxon>Chytridiomycota incertae sedis</taxon>
        <taxon>Neocallimastigomycetes</taxon>
        <taxon>Neocallimastigales</taxon>
        <taxon>Neocallimastigaceae</taxon>
        <taxon>Neocallimastix</taxon>
    </lineage>
</organism>
<dbReference type="Proteomes" id="UP000193920">
    <property type="component" value="Unassembled WGS sequence"/>
</dbReference>
<comment type="caution">
    <text evidence="1">The sequence shown here is derived from an EMBL/GenBank/DDBJ whole genome shotgun (WGS) entry which is preliminary data.</text>
</comment>
<dbReference type="AlphaFoldDB" id="A0A1Y2EAJ1"/>
<dbReference type="EMBL" id="MCOG01000048">
    <property type="protein sequence ID" value="ORY67875.1"/>
    <property type="molecule type" value="Genomic_DNA"/>
</dbReference>
<accession>A0A1Y2EAJ1</accession>
<name>A0A1Y2EAJ1_9FUNG</name>
<sequence>MTYIDSMIYCSQLSMSRESSTKGFSPASTPLSSPCPSLINSFLQENNNEIPKSPVDIIAKKRGASYQNLTISTSSIKRNSLYLLSSKVSSSNEYSDSPYSFTGSPSLRSSISLNSSYSQSSDISEKVDKKPFYMLPITKPILVTSNNYISSTPSYFKIIYNQSRFKQSEFSFIPVNDKYSYIKNYKDNSYSCHGVKFSNSKSILNNSKGTTILNLKKREILNNNKEKICEVNYLNKLDEHFKIIFEITNKFDNEKNTIVCVCDAYNQIAYIYNNYPDKGGNVIGYISRMNNLEKKINHGWVVEITAKVDIPLIMAITIYNLKNFVEVLEK</sequence>
<evidence type="ECO:0000313" key="2">
    <source>
        <dbReference type="Proteomes" id="UP000193920"/>
    </source>
</evidence>
<keyword evidence="2" id="KW-1185">Reference proteome</keyword>
<reference evidence="1 2" key="1">
    <citation type="submission" date="2016-08" db="EMBL/GenBank/DDBJ databases">
        <title>A Parts List for Fungal Cellulosomes Revealed by Comparative Genomics.</title>
        <authorList>
            <consortium name="DOE Joint Genome Institute"/>
            <person name="Haitjema C.H."/>
            <person name="Gilmore S.P."/>
            <person name="Henske J.K."/>
            <person name="Solomon K.V."/>
            <person name="De Groot R."/>
            <person name="Kuo A."/>
            <person name="Mondo S.J."/>
            <person name="Salamov A.A."/>
            <person name="Labutti K."/>
            <person name="Zhao Z."/>
            <person name="Chiniquy J."/>
            <person name="Barry K."/>
            <person name="Brewer H.M."/>
            <person name="Purvine S.O."/>
            <person name="Wright A.T."/>
            <person name="Boxma B."/>
            <person name="Van Alen T."/>
            <person name="Hackstein J.H."/>
            <person name="Baker S.E."/>
            <person name="Grigoriev I.V."/>
            <person name="O'Malley M.A."/>
        </authorList>
    </citation>
    <scope>NUCLEOTIDE SEQUENCE [LARGE SCALE GENOMIC DNA]</scope>
    <source>
        <strain evidence="1 2">G1</strain>
    </source>
</reference>